<proteinExistence type="predicted"/>
<gene>
    <name evidence="2" type="ORF">RHABOEDO_001642</name>
</gene>
<accession>A0ABX8V2A7</accession>
<protein>
    <submittedName>
        <fullName evidence="2">Uncharacterized protein</fullName>
    </submittedName>
</protein>
<keyword evidence="3" id="KW-1185">Reference proteome</keyword>
<dbReference type="Proteomes" id="UP000826014">
    <property type="component" value="Chromosome"/>
</dbReference>
<evidence type="ECO:0000313" key="3">
    <source>
        <dbReference type="Proteomes" id="UP000826014"/>
    </source>
</evidence>
<evidence type="ECO:0000256" key="1">
    <source>
        <dbReference type="SAM" id="MobiDB-lite"/>
    </source>
</evidence>
<evidence type="ECO:0000313" key="2">
    <source>
        <dbReference type="EMBL" id="QYF49324.1"/>
    </source>
</evidence>
<feature type="region of interest" description="Disordered" evidence="1">
    <location>
        <begin position="254"/>
        <end position="301"/>
    </location>
</feature>
<feature type="compositionally biased region" description="Basic and acidic residues" evidence="1">
    <location>
        <begin position="256"/>
        <end position="266"/>
    </location>
</feature>
<dbReference type="EMBL" id="CP075587">
    <property type="protein sequence ID" value="QYF49324.1"/>
    <property type="molecule type" value="Genomic_DNA"/>
</dbReference>
<dbReference type="RefSeq" id="WP_220017583.1">
    <property type="nucleotide sequence ID" value="NZ_CP075587.1"/>
</dbReference>
<name>A0ABX8V2A7_9BACT</name>
<reference evidence="2 3" key="1">
    <citation type="journal article" date="2022" name="bioRxiv">
        <title>Ecology and evolution of chlamydial symbionts of arthropods.</title>
        <authorList>
            <person name="Halter T."/>
            <person name="Koestlbacher S."/>
            <person name="Collingro A."/>
            <person name="Sixt B.S."/>
            <person name="Toenshoff E.R."/>
            <person name="Hendrickx F."/>
            <person name="Kostanjsek R."/>
            <person name="Horn M."/>
        </authorList>
    </citation>
    <scope>NUCLEOTIDE SEQUENCE [LARGE SCALE GENOMIC DNA]</scope>
    <source>
        <strain evidence="2">W744xW776</strain>
    </source>
</reference>
<organism evidence="2 3">
    <name type="scientific">Candidatus Rhabdochlamydia oedothoracis</name>
    <dbReference type="NCBI Taxonomy" id="2720720"/>
    <lineage>
        <taxon>Bacteria</taxon>
        <taxon>Pseudomonadati</taxon>
        <taxon>Chlamydiota</taxon>
        <taxon>Chlamydiia</taxon>
        <taxon>Parachlamydiales</taxon>
        <taxon>Candidatus Rhabdochlamydiaceae</taxon>
        <taxon>Candidatus Rhabdochlamydia</taxon>
    </lineage>
</organism>
<feature type="compositionally biased region" description="Low complexity" evidence="1">
    <location>
        <begin position="281"/>
        <end position="301"/>
    </location>
</feature>
<sequence>MKIHNNTAQVVTNNLSSHGGYETPPSTNRVEEVAFDVVFSQEPLPGKEKLRFKLKQCGKTGSQYYTIVKWRGKRYRITVHDNKRKLAYSEADWQRIEHRTIKVLNKVQREHFFRGTLQLHAKTKKKWKVYKNKSSHIKCSVNKKVIREFKNLLENQIKSTNILPATKAPVKRKASNLAALDIPFKQVKKEEASFPKKIIEKIKNSLSYLKSNTDEDTEKTERKKGLFKQAKNYFFPSNDHDNFDDLASSDTASIRSFEESDNRREGDFDDNTSLGGITVASSHISSDSGSSYSPKISPEKK</sequence>